<gene>
    <name evidence="11" type="primary">LOC115212917</name>
</gene>
<evidence type="ECO:0000313" key="11">
    <source>
        <dbReference type="RefSeq" id="XP_029637601.1"/>
    </source>
</evidence>
<keyword evidence="3 8" id="KW-0812">Transmembrane</keyword>
<feature type="transmembrane region" description="Helical" evidence="8">
    <location>
        <begin position="233"/>
        <end position="252"/>
    </location>
</feature>
<feature type="transmembrane region" description="Helical" evidence="8">
    <location>
        <begin position="201"/>
        <end position="221"/>
    </location>
</feature>
<proteinExistence type="inferred from homology"/>
<dbReference type="KEGG" id="osn:115212917"/>
<dbReference type="InterPro" id="IPR019358">
    <property type="entry name" value="NEMP_fam"/>
</dbReference>
<dbReference type="AlphaFoldDB" id="A0A6P7SI57"/>
<evidence type="ECO:0000256" key="2">
    <source>
        <dbReference type="ARBA" id="ARBA00005748"/>
    </source>
</evidence>
<evidence type="ECO:0000256" key="4">
    <source>
        <dbReference type="ARBA" id="ARBA00022729"/>
    </source>
</evidence>
<evidence type="ECO:0000256" key="6">
    <source>
        <dbReference type="ARBA" id="ARBA00023136"/>
    </source>
</evidence>
<dbReference type="GO" id="GO:0005637">
    <property type="term" value="C:nuclear inner membrane"/>
    <property type="evidence" value="ECO:0007669"/>
    <property type="project" value="UniProtKB-SubCell"/>
</dbReference>
<accession>A0A6P7SI57</accession>
<feature type="transmembrane region" description="Helical" evidence="8">
    <location>
        <begin position="147"/>
        <end position="166"/>
    </location>
</feature>
<feature type="transmembrane region" description="Helical" evidence="8">
    <location>
        <begin position="172"/>
        <end position="194"/>
    </location>
</feature>
<keyword evidence="7" id="KW-0539">Nucleus</keyword>
<dbReference type="Proteomes" id="UP000515154">
    <property type="component" value="Linkage group LG6"/>
</dbReference>
<comment type="subcellular location">
    <subcellularLocation>
        <location evidence="1">Nucleus inner membrane</location>
        <topology evidence="1">Multi-pass membrane protein</topology>
        <orientation evidence="1">Nucleoplasmic side</orientation>
    </subcellularLocation>
</comment>
<feature type="chain" id="PRO_5028358636" evidence="9">
    <location>
        <begin position="19"/>
        <end position="418"/>
    </location>
</feature>
<dbReference type="PANTHER" id="PTHR13598">
    <property type="entry name" value="AT07567P-RELATED"/>
    <property type="match status" value="1"/>
</dbReference>
<sequence>MDVILLLLILHLIPSRNGVACLPSQNLCADVTDCTIIDSTKPFISIQNEYADAEKTWIFCYPGEKRNIYKLWMSPMLKLNINDEYSVSYGDNALETEASASSFSFNIIRNKLFQNKEISLRPFNSTCVRISTTNDFSVQLRTKGIEIWLIITFGLGILMFINANNWSQNSSFHYLMGTVLGIIFSVLIILFFMSRMISKKVVTAAFLLSGISGIFYTLHWFYQNMFLLTKEYWISLLVYLTVTGVLSFFLSYRFGPVTDIRSKKILCWIIQSIGLFLVFHGTQLTEVSSAAIIIILAVYNRPQCIDNFYKRFKYKYFPRKHRFLTEEEYITQGAIETKNALENLRVYCLSPDCDHWKVVNKLTSPKRFTSFILGDSHITDEELLHYNTDTGALEQSSDDSLVGQGSGSDIELNWDESF</sequence>
<evidence type="ECO:0000256" key="3">
    <source>
        <dbReference type="ARBA" id="ARBA00022692"/>
    </source>
</evidence>
<evidence type="ECO:0000256" key="5">
    <source>
        <dbReference type="ARBA" id="ARBA00022989"/>
    </source>
</evidence>
<comment type="similarity">
    <text evidence="2">Belongs to the NEMP family.</text>
</comment>
<reference evidence="11" key="1">
    <citation type="submission" date="2025-08" db="UniProtKB">
        <authorList>
            <consortium name="RefSeq"/>
        </authorList>
    </citation>
    <scope>IDENTIFICATION</scope>
</reference>
<evidence type="ECO:0000256" key="9">
    <source>
        <dbReference type="SAM" id="SignalP"/>
    </source>
</evidence>
<protein>
    <submittedName>
        <fullName evidence="11">Nuclear envelope integral membrane protein 1a isoform X1</fullName>
    </submittedName>
</protein>
<evidence type="ECO:0000256" key="8">
    <source>
        <dbReference type="SAM" id="Phobius"/>
    </source>
</evidence>
<dbReference type="RefSeq" id="XP_029637601.1">
    <property type="nucleotide sequence ID" value="XM_029781741.2"/>
</dbReference>
<feature type="signal peptide" evidence="9">
    <location>
        <begin position="1"/>
        <end position="18"/>
    </location>
</feature>
<organism evidence="10 11">
    <name type="scientific">Octopus sinensis</name>
    <name type="common">East Asian common octopus</name>
    <dbReference type="NCBI Taxonomy" id="2607531"/>
    <lineage>
        <taxon>Eukaryota</taxon>
        <taxon>Metazoa</taxon>
        <taxon>Spiralia</taxon>
        <taxon>Lophotrochozoa</taxon>
        <taxon>Mollusca</taxon>
        <taxon>Cephalopoda</taxon>
        <taxon>Coleoidea</taxon>
        <taxon>Octopodiformes</taxon>
        <taxon>Octopoda</taxon>
        <taxon>Incirrata</taxon>
        <taxon>Octopodidae</taxon>
        <taxon>Octopus</taxon>
    </lineage>
</organism>
<evidence type="ECO:0000256" key="7">
    <source>
        <dbReference type="ARBA" id="ARBA00023242"/>
    </source>
</evidence>
<feature type="transmembrane region" description="Helical" evidence="8">
    <location>
        <begin position="273"/>
        <end position="299"/>
    </location>
</feature>
<evidence type="ECO:0000313" key="10">
    <source>
        <dbReference type="Proteomes" id="UP000515154"/>
    </source>
</evidence>
<name>A0A6P7SI57_9MOLL</name>
<dbReference type="Pfam" id="PF10225">
    <property type="entry name" value="NEMP"/>
    <property type="match status" value="1"/>
</dbReference>
<keyword evidence="4 9" id="KW-0732">Signal</keyword>
<evidence type="ECO:0000256" key="1">
    <source>
        <dbReference type="ARBA" id="ARBA00004575"/>
    </source>
</evidence>
<dbReference type="PANTHER" id="PTHR13598:SF1">
    <property type="entry name" value="AT07567P-RELATED"/>
    <property type="match status" value="1"/>
</dbReference>
<keyword evidence="5 8" id="KW-1133">Transmembrane helix</keyword>
<keyword evidence="6 8" id="KW-0472">Membrane</keyword>
<keyword evidence="10" id="KW-1185">Reference proteome</keyword>